<comment type="caution">
    <text evidence="2">The sequence shown here is derived from an EMBL/GenBank/DDBJ whole genome shotgun (WGS) entry which is preliminary data.</text>
</comment>
<dbReference type="HOGENOM" id="CLU_2935264_0_0_9"/>
<dbReference type="Proteomes" id="UP000004968">
    <property type="component" value="Unassembled WGS sequence"/>
</dbReference>
<keyword evidence="1" id="KW-0812">Transmembrane</keyword>
<organism evidence="2 3">
    <name type="scientific">Hungatella hathewayi DSM 13479</name>
    <dbReference type="NCBI Taxonomy" id="566550"/>
    <lineage>
        <taxon>Bacteria</taxon>
        <taxon>Bacillati</taxon>
        <taxon>Bacillota</taxon>
        <taxon>Clostridia</taxon>
        <taxon>Lachnospirales</taxon>
        <taxon>Lachnospiraceae</taxon>
        <taxon>Hungatella</taxon>
    </lineage>
</organism>
<proteinExistence type="predicted"/>
<gene>
    <name evidence="2" type="ORF">CLOSTHATH_07562</name>
</gene>
<evidence type="ECO:0000256" key="1">
    <source>
        <dbReference type="SAM" id="Phobius"/>
    </source>
</evidence>
<feature type="transmembrane region" description="Helical" evidence="1">
    <location>
        <begin position="25"/>
        <end position="43"/>
    </location>
</feature>
<sequence>MVRAYFPKADAAAAVKEEAYTDPNWMMMVPLLVFAAAVLVLGLHSGPLMELLTAIGGEAG</sequence>
<evidence type="ECO:0000313" key="2">
    <source>
        <dbReference type="EMBL" id="EFC94271.1"/>
    </source>
</evidence>
<dbReference type="AlphaFoldDB" id="D3AV86"/>
<evidence type="ECO:0000313" key="3">
    <source>
        <dbReference type="Proteomes" id="UP000004968"/>
    </source>
</evidence>
<keyword evidence="1" id="KW-0472">Membrane</keyword>
<reference evidence="2 3" key="1">
    <citation type="submission" date="2010-01" db="EMBL/GenBank/DDBJ databases">
        <authorList>
            <person name="Weinstock G."/>
            <person name="Sodergren E."/>
            <person name="Clifton S."/>
            <person name="Fulton L."/>
            <person name="Fulton B."/>
            <person name="Courtney L."/>
            <person name="Fronick C."/>
            <person name="Harrison M."/>
            <person name="Strong C."/>
            <person name="Farmer C."/>
            <person name="Delahaunty K."/>
            <person name="Markovic C."/>
            <person name="Hall O."/>
            <person name="Minx P."/>
            <person name="Tomlinson C."/>
            <person name="Mitreva M."/>
            <person name="Nelson J."/>
            <person name="Hou S."/>
            <person name="Wollam A."/>
            <person name="Pepin K.H."/>
            <person name="Johnson M."/>
            <person name="Bhonagiri V."/>
            <person name="Nash W.E."/>
            <person name="Warren W."/>
            <person name="Chinwalla A."/>
            <person name="Mardis E.R."/>
            <person name="Wilson R.K."/>
        </authorList>
    </citation>
    <scope>NUCLEOTIDE SEQUENCE [LARGE SCALE GENOMIC DNA]</scope>
    <source>
        <strain evidence="2 3">DSM 13479</strain>
    </source>
</reference>
<keyword evidence="1" id="KW-1133">Transmembrane helix</keyword>
<dbReference type="EMBL" id="ACIO01001237">
    <property type="protein sequence ID" value="EFC94271.1"/>
    <property type="molecule type" value="Genomic_DNA"/>
</dbReference>
<name>D3AV86_9FIRM</name>
<protein>
    <submittedName>
        <fullName evidence="2">Uncharacterized protein</fullName>
    </submittedName>
</protein>
<accession>D3AV86</accession>